<organism evidence="2 3">
    <name type="scientific">Natrinema soli</name>
    <dbReference type="NCBI Taxonomy" id="1930624"/>
    <lineage>
        <taxon>Archaea</taxon>
        <taxon>Methanobacteriati</taxon>
        <taxon>Methanobacteriota</taxon>
        <taxon>Stenosarchaea group</taxon>
        <taxon>Halobacteria</taxon>
        <taxon>Halobacteriales</taxon>
        <taxon>Natrialbaceae</taxon>
        <taxon>Natrinema</taxon>
    </lineage>
</organism>
<evidence type="ECO:0000256" key="1">
    <source>
        <dbReference type="SAM" id="Phobius"/>
    </source>
</evidence>
<dbReference type="AlphaFoldDB" id="A0ABD5SXY7"/>
<sequence>MQGQWTVEIVSRRRAFLVLTVAVLGLVFNYGTTVTTAADAMVFVGVYVIGGYLSFTVLTLLSNRFWWKR</sequence>
<keyword evidence="3" id="KW-1185">Reference proteome</keyword>
<gene>
    <name evidence="2" type="ORF">ACFQE6_33750</name>
</gene>
<dbReference type="RefSeq" id="WP_273742433.1">
    <property type="nucleotide sequence ID" value="NZ_JAQIVI010000830.1"/>
</dbReference>
<proteinExistence type="predicted"/>
<dbReference type="Proteomes" id="UP001596383">
    <property type="component" value="Unassembled WGS sequence"/>
</dbReference>
<feature type="transmembrane region" description="Helical" evidence="1">
    <location>
        <begin position="15"/>
        <end position="34"/>
    </location>
</feature>
<comment type="caution">
    <text evidence="2">The sequence shown here is derived from an EMBL/GenBank/DDBJ whole genome shotgun (WGS) entry which is preliminary data.</text>
</comment>
<keyword evidence="1" id="KW-0472">Membrane</keyword>
<keyword evidence="1" id="KW-0812">Transmembrane</keyword>
<name>A0ABD5SXY7_9EURY</name>
<accession>A0ABD5SXY7</accession>
<protein>
    <submittedName>
        <fullName evidence="2">Uncharacterized protein</fullName>
    </submittedName>
</protein>
<keyword evidence="1" id="KW-1133">Transmembrane helix</keyword>
<evidence type="ECO:0000313" key="2">
    <source>
        <dbReference type="EMBL" id="MFC6769832.1"/>
    </source>
</evidence>
<dbReference type="EMBL" id="JBHSWV010000830">
    <property type="protein sequence ID" value="MFC6769832.1"/>
    <property type="molecule type" value="Genomic_DNA"/>
</dbReference>
<reference evidence="2 3" key="1">
    <citation type="journal article" date="2019" name="Int. J. Syst. Evol. Microbiol.">
        <title>The Global Catalogue of Microorganisms (GCM) 10K type strain sequencing project: providing services to taxonomists for standard genome sequencing and annotation.</title>
        <authorList>
            <consortium name="The Broad Institute Genomics Platform"/>
            <consortium name="The Broad Institute Genome Sequencing Center for Infectious Disease"/>
            <person name="Wu L."/>
            <person name="Ma J."/>
        </authorList>
    </citation>
    <scope>NUCLEOTIDE SEQUENCE [LARGE SCALE GENOMIC DNA]</scope>
    <source>
        <strain evidence="2 3">LMG 29247</strain>
    </source>
</reference>
<evidence type="ECO:0000313" key="3">
    <source>
        <dbReference type="Proteomes" id="UP001596383"/>
    </source>
</evidence>
<feature type="transmembrane region" description="Helical" evidence="1">
    <location>
        <begin position="40"/>
        <end position="61"/>
    </location>
</feature>